<comment type="caution">
    <text evidence="1">The sequence shown here is derived from an EMBL/GenBank/DDBJ whole genome shotgun (WGS) entry which is preliminary data.</text>
</comment>
<gene>
    <name evidence="1" type="ORF">K3248_00250</name>
</gene>
<sequence length="126" mass="14063">MGFCWRRIVLIALIFLIFGASMFASRSVILYDFLVNKFSSSSSDQLHLTEDMLLERLAVSLPDVIKRLSQMNPHQQKQLIEKVRKDTIAAAAESGQSDETAQKLGTKVATVLSKVISRPSIADAYF</sequence>
<name>A0ABS7I7A5_9HYPH</name>
<organism evidence="1 2">
    <name type="scientific">Bartonella raoultii</name>
    <dbReference type="NCBI Taxonomy" id="1457020"/>
    <lineage>
        <taxon>Bacteria</taxon>
        <taxon>Pseudomonadati</taxon>
        <taxon>Pseudomonadota</taxon>
        <taxon>Alphaproteobacteria</taxon>
        <taxon>Hyphomicrobiales</taxon>
        <taxon>Bartonellaceae</taxon>
        <taxon>Bartonella</taxon>
    </lineage>
</organism>
<evidence type="ECO:0000313" key="1">
    <source>
        <dbReference type="EMBL" id="MBX4335061.1"/>
    </source>
</evidence>
<dbReference type="Proteomes" id="UP000746918">
    <property type="component" value="Unassembled WGS sequence"/>
</dbReference>
<dbReference type="EMBL" id="JAIFRO010000001">
    <property type="protein sequence ID" value="MBX4335061.1"/>
    <property type="molecule type" value="Genomic_DNA"/>
</dbReference>
<keyword evidence="2" id="KW-1185">Reference proteome</keyword>
<evidence type="ECO:0000313" key="2">
    <source>
        <dbReference type="Proteomes" id="UP000746918"/>
    </source>
</evidence>
<proteinExistence type="predicted"/>
<accession>A0ABS7I7A5</accession>
<dbReference type="RefSeq" id="WP_220716376.1">
    <property type="nucleotide sequence ID" value="NZ_JAIFRO010000001.1"/>
</dbReference>
<reference evidence="1 2" key="1">
    <citation type="submission" date="2021-08" db="EMBL/GenBank/DDBJ databases">
        <title>Bartonella raoulti 094 sp. nov.</title>
        <authorList>
            <person name="Zgheib R."/>
            <person name="Hammoud A."/>
        </authorList>
    </citation>
    <scope>NUCLEOTIDE SEQUENCE [LARGE SCALE GENOMIC DNA]</scope>
    <source>
        <strain evidence="1 2">094</strain>
    </source>
</reference>
<protein>
    <submittedName>
        <fullName evidence="1">Uncharacterized protein</fullName>
    </submittedName>
</protein>